<keyword evidence="4" id="KW-1185">Reference proteome</keyword>
<dbReference type="RefSeq" id="WP_159474119.1">
    <property type="nucleotide sequence ID" value="NZ_BAAATH010000050.1"/>
</dbReference>
<dbReference type="EMBL" id="CP108473">
    <property type="protein sequence ID" value="WUS21616.1"/>
    <property type="molecule type" value="Genomic_DNA"/>
</dbReference>
<gene>
    <name evidence="2" type="ORF">OG727_04495</name>
    <name evidence="1" type="ORF">Scani_26950</name>
</gene>
<evidence type="ECO:0000313" key="4">
    <source>
        <dbReference type="Proteomes" id="UP001432292"/>
    </source>
</evidence>
<evidence type="ECO:0000313" key="2">
    <source>
        <dbReference type="EMBL" id="WUS21616.1"/>
    </source>
</evidence>
<protein>
    <recommendedName>
        <fullName evidence="5">Transcriptional regulator</fullName>
    </recommendedName>
</protein>
<evidence type="ECO:0008006" key="5">
    <source>
        <dbReference type="Google" id="ProtNLM"/>
    </source>
</evidence>
<name>A0A640S5X6_9ACTN</name>
<organism evidence="1 3">
    <name type="scientific">Streptomyces caniferus</name>
    <dbReference type="NCBI Taxonomy" id="285557"/>
    <lineage>
        <taxon>Bacteria</taxon>
        <taxon>Bacillati</taxon>
        <taxon>Actinomycetota</taxon>
        <taxon>Actinomycetes</taxon>
        <taxon>Kitasatosporales</taxon>
        <taxon>Streptomycetaceae</taxon>
        <taxon>Streptomyces</taxon>
    </lineage>
</organism>
<sequence>MNDTSVLASCLARLSWPPERLAREINRRCGSGTISSKAPYNWLKGACPRRRLPHIVATILSDHLGEPIAVAALWPEHFPTASCRRIPAPRHPMTTVSRPAGLDPVTASVDWLVTDDAPPPSRTRGEEVPGVAVEMLAARIQQLRQLDDSCSGGLVLDWALQDLKWAKKLAAGYSYDAPTGLRLHRIIAELGQLSAWLTADQGMEELSSSRFVAALGAARAAGDRPLAAYIISCMSYRAVWAGRTEEALRLIRIARKGAAQEEMGIGQALLATREARARASLGDEAGCRRALDEAAELSGAGRPSSEAPWAYWLTPAVMVADAGRAWLELGRPQRAEWHLAQGIDMLQGSQPRNLLLHSTSLAEARLAHREVDGAAQAAAQALTLAENVTSQRAHTRLMALRQRFQRYDGAAAREIVQRADDLLVEGARSAC</sequence>
<accession>A0A640S5X6</accession>
<reference evidence="2" key="2">
    <citation type="submission" date="2022-10" db="EMBL/GenBank/DDBJ databases">
        <title>The complete genomes of actinobacterial strains from the NBC collection.</title>
        <authorList>
            <person name="Joergensen T.S."/>
            <person name="Alvarez Arevalo M."/>
            <person name="Sterndorff E.B."/>
            <person name="Faurdal D."/>
            <person name="Vuksanovic O."/>
            <person name="Mourched A.-S."/>
            <person name="Charusanti P."/>
            <person name="Shaw S."/>
            <person name="Blin K."/>
            <person name="Weber T."/>
        </authorList>
    </citation>
    <scope>NUCLEOTIDE SEQUENCE</scope>
    <source>
        <strain evidence="2">NBC_01256</strain>
    </source>
</reference>
<dbReference type="AlphaFoldDB" id="A0A640S5X6"/>
<dbReference type="Proteomes" id="UP000435837">
    <property type="component" value="Unassembled WGS sequence"/>
</dbReference>
<proteinExistence type="predicted"/>
<reference evidence="1 3" key="1">
    <citation type="submission" date="2019-12" db="EMBL/GenBank/DDBJ databases">
        <title>Whole genome shotgun sequence of Streptomyces caniferus NBRC 15389.</title>
        <authorList>
            <person name="Ichikawa N."/>
            <person name="Kimura A."/>
            <person name="Kitahashi Y."/>
            <person name="Komaki H."/>
            <person name="Tamura T."/>
        </authorList>
    </citation>
    <scope>NUCLEOTIDE SEQUENCE [LARGE SCALE GENOMIC DNA]</scope>
    <source>
        <strain evidence="1 3">NBRC 15389</strain>
    </source>
</reference>
<dbReference type="Proteomes" id="UP001432292">
    <property type="component" value="Chromosome"/>
</dbReference>
<evidence type="ECO:0000313" key="1">
    <source>
        <dbReference type="EMBL" id="GFE06427.1"/>
    </source>
</evidence>
<evidence type="ECO:0000313" key="3">
    <source>
        <dbReference type="Proteomes" id="UP000435837"/>
    </source>
</evidence>
<dbReference type="OrthoDB" id="3323621at2"/>
<dbReference type="EMBL" id="BLIN01000003">
    <property type="protein sequence ID" value="GFE06427.1"/>
    <property type="molecule type" value="Genomic_DNA"/>
</dbReference>